<evidence type="ECO:0000259" key="3">
    <source>
        <dbReference type="PROSITE" id="PS50158"/>
    </source>
</evidence>
<accession>A0A9P3PVX2</accession>
<evidence type="ECO:0000256" key="2">
    <source>
        <dbReference type="PROSITE-ProRule" id="PRU00047"/>
    </source>
</evidence>
<proteinExistence type="predicted"/>
<dbReference type="Proteomes" id="UP001063166">
    <property type="component" value="Unassembled WGS sequence"/>
</dbReference>
<keyword evidence="2" id="KW-0863">Zinc-finger</keyword>
<sequence>MSTFITDGSTSFPRLTHTNYAEWAMRMEAVLVRQGYWDLFLEDAVSGPLDPKELKDVKRRMAEARASMILRVDDSQLPHMVDPNPKVVWDTLAKVHRARGFGSRLHLRRAFITATMTEAPEVKEEEKESVAMAASATSKRGANVVCFSCGELGHFVADCKTRIKHFKMHETIAAKASLEDAEEENFAF</sequence>
<keyword evidence="2" id="KW-0479">Metal-binding</keyword>
<dbReference type="SUPFAM" id="SSF57756">
    <property type="entry name" value="Retrovirus zinc finger-like domains"/>
    <property type="match status" value="1"/>
</dbReference>
<evidence type="ECO:0000313" key="4">
    <source>
        <dbReference type="EMBL" id="GLB43942.1"/>
    </source>
</evidence>
<dbReference type="InterPro" id="IPR036875">
    <property type="entry name" value="Znf_CCHC_sf"/>
</dbReference>
<organism evidence="4 5">
    <name type="scientific">Lyophyllum shimeji</name>
    <name type="common">Hon-shimeji</name>
    <name type="synonym">Tricholoma shimeji</name>
    <dbReference type="NCBI Taxonomy" id="47721"/>
    <lineage>
        <taxon>Eukaryota</taxon>
        <taxon>Fungi</taxon>
        <taxon>Dikarya</taxon>
        <taxon>Basidiomycota</taxon>
        <taxon>Agaricomycotina</taxon>
        <taxon>Agaricomycetes</taxon>
        <taxon>Agaricomycetidae</taxon>
        <taxon>Agaricales</taxon>
        <taxon>Tricholomatineae</taxon>
        <taxon>Lyophyllaceae</taxon>
        <taxon>Lyophyllum</taxon>
    </lineage>
</organism>
<protein>
    <recommendedName>
        <fullName evidence="3">CCHC-type domain-containing protein</fullName>
    </recommendedName>
</protein>
<dbReference type="PROSITE" id="PS50158">
    <property type="entry name" value="ZF_CCHC"/>
    <property type="match status" value="1"/>
</dbReference>
<dbReference type="GO" id="GO:0008270">
    <property type="term" value="F:zinc ion binding"/>
    <property type="evidence" value="ECO:0007669"/>
    <property type="project" value="UniProtKB-KW"/>
</dbReference>
<dbReference type="Pfam" id="PF14223">
    <property type="entry name" value="Retrotran_gag_2"/>
    <property type="match status" value="1"/>
</dbReference>
<dbReference type="InterPro" id="IPR001878">
    <property type="entry name" value="Znf_CCHC"/>
</dbReference>
<dbReference type="GO" id="GO:0006397">
    <property type="term" value="P:mRNA processing"/>
    <property type="evidence" value="ECO:0007669"/>
    <property type="project" value="UniProtKB-KW"/>
</dbReference>
<keyword evidence="2" id="KW-0862">Zinc</keyword>
<comment type="caution">
    <text evidence="4">The sequence shown here is derived from an EMBL/GenBank/DDBJ whole genome shotgun (WGS) entry which is preliminary data.</text>
</comment>
<dbReference type="OrthoDB" id="3265539at2759"/>
<dbReference type="Pfam" id="PF00098">
    <property type="entry name" value="zf-CCHC"/>
    <property type="match status" value="1"/>
</dbReference>
<name>A0A9P3PVX2_LYOSH</name>
<feature type="domain" description="CCHC-type" evidence="3">
    <location>
        <begin position="146"/>
        <end position="160"/>
    </location>
</feature>
<keyword evidence="5" id="KW-1185">Reference proteome</keyword>
<dbReference type="GO" id="GO:0003676">
    <property type="term" value="F:nucleic acid binding"/>
    <property type="evidence" value="ECO:0007669"/>
    <property type="project" value="InterPro"/>
</dbReference>
<dbReference type="Gene3D" id="4.10.60.10">
    <property type="entry name" value="Zinc finger, CCHC-type"/>
    <property type="match status" value="1"/>
</dbReference>
<dbReference type="AlphaFoldDB" id="A0A9P3PVX2"/>
<keyword evidence="1" id="KW-0507">mRNA processing</keyword>
<evidence type="ECO:0000313" key="5">
    <source>
        <dbReference type="Proteomes" id="UP001063166"/>
    </source>
</evidence>
<evidence type="ECO:0000256" key="1">
    <source>
        <dbReference type="ARBA" id="ARBA00022664"/>
    </source>
</evidence>
<reference evidence="4" key="1">
    <citation type="submission" date="2022-07" db="EMBL/GenBank/DDBJ databases">
        <title>The genome of Lyophyllum shimeji provides insight into the initial evolution of ectomycorrhizal fungal genome.</title>
        <authorList>
            <person name="Kobayashi Y."/>
            <person name="Shibata T."/>
            <person name="Hirakawa H."/>
            <person name="Shigenobu S."/>
            <person name="Nishiyama T."/>
            <person name="Yamada A."/>
            <person name="Hasebe M."/>
            <person name="Kawaguchi M."/>
        </authorList>
    </citation>
    <scope>NUCLEOTIDE SEQUENCE</scope>
    <source>
        <strain evidence="4">AT787</strain>
    </source>
</reference>
<dbReference type="EMBL" id="BRPK01000015">
    <property type="protein sequence ID" value="GLB43942.1"/>
    <property type="molecule type" value="Genomic_DNA"/>
</dbReference>
<dbReference type="SMART" id="SM00343">
    <property type="entry name" value="ZnF_C2HC"/>
    <property type="match status" value="1"/>
</dbReference>
<gene>
    <name evidence="4" type="ORF">LshimejAT787_1501260</name>
</gene>